<sequence length="494" mass="56034">MDDQPNLDADYTRSSTSETESPSAHARPASGMFSHSQHFTMTGGTFTNVTNHTTAPSLPPDFRMISMANIDLRHQIRVDDLRADEWDVWNAQHRERACVRRVHSAKAIIGRRRWRVTVAMYEGNDAEQEWRNDLAKYMRLRQVSRTFPPQAISSLTHPAIRISFRSAAPQVQTEYTLRFFNDGTAVSVHPIPMALTFEIDLILLQEVLDRHGGSLFSTVYIYAHCNQDFRVRNAGPNVPALTLLQEVYNYIYSAFQRALWSSQCTPWIRHSTGRLCIELTPASDILWLDGQPPKAPALPRLPSLSANAETITAFIDSLTLEQYHRMCYWNLAQNQHFVLFASTTVNLGTVFRCSSDPLENSIEIASLPISAPVLGDWMTFEGRTGGVTFNGWTRFQSGDVFNRTLSILVYLPWKSNPEAWLSQANHIFRRLNITSNFEDYVLLHNIQFQLDIPETAGDPPEGFLFLCPKEDFRTGSSSFCWPACPAYSLRSGAM</sequence>
<protein>
    <submittedName>
        <fullName evidence="2">Uncharacterized protein</fullName>
    </submittedName>
</protein>
<organism evidence="2 3">
    <name type="scientific">Mycena sanguinolenta</name>
    <dbReference type="NCBI Taxonomy" id="230812"/>
    <lineage>
        <taxon>Eukaryota</taxon>
        <taxon>Fungi</taxon>
        <taxon>Dikarya</taxon>
        <taxon>Basidiomycota</taxon>
        <taxon>Agaricomycotina</taxon>
        <taxon>Agaricomycetes</taxon>
        <taxon>Agaricomycetidae</taxon>
        <taxon>Agaricales</taxon>
        <taxon>Marasmiineae</taxon>
        <taxon>Mycenaceae</taxon>
        <taxon>Mycena</taxon>
    </lineage>
</organism>
<feature type="compositionally biased region" description="Low complexity" evidence="1">
    <location>
        <begin position="14"/>
        <end position="23"/>
    </location>
</feature>
<evidence type="ECO:0000313" key="2">
    <source>
        <dbReference type="EMBL" id="KAF7377018.1"/>
    </source>
</evidence>
<comment type="caution">
    <text evidence="2">The sequence shown here is derived from an EMBL/GenBank/DDBJ whole genome shotgun (WGS) entry which is preliminary data.</text>
</comment>
<dbReference type="Proteomes" id="UP000623467">
    <property type="component" value="Unassembled WGS sequence"/>
</dbReference>
<reference evidence="2" key="1">
    <citation type="submission" date="2020-05" db="EMBL/GenBank/DDBJ databases">
        <title>Mycena genomes resolve the evolution of fungal bioluminescence.</title>
        <authorList>
            <person name="Tsai I.J."/>
        </authorList>
    </citation>
    <scope>NUCLEOTIDE SEQUENCE</scope>
    <source>
        <strain evidence="2">160909Yilan</strain>
    </source>
</reference>
<keyword evidence="3" id="KW-1185">Reference proteome</keyword>
<feature type="region of interest" description="Disordered" evidence="1">
    <location>
        <begin position="1"/>
        <end position="38"/>
    </location>
</feature>
<evidence type="ECO:0000313" key="3">
    <source>
        <dbReference type="Proteomes" id="UP000623467"/>
    </source>
</evidence>
<proteinExistence type="predicted"/>
<name>A0A8H6ZDL6_9AGAR</name>
<accession>A0A8H6ZDL6</accession>
<gene>
    <name evidence="2" type="ORF">MSAN_00119800</name>
</gene>
<dbReference type="EMBL" id="JACAZH010000001">
    <property type="protein sequence ID" value="KAF7377018.1"/>
    <property type="molecule type" value="Genomic_DNA"/>
</dbReference>
<dbReference type="OrthoDB" id="258495at2759"/>
<evidence type="ECO:0000256" key="1">
    <source>
        <dbReference type="SAM" id="MobiDB-lite"/>
    </source>
</evidence>
<dbReference type="AlphaFoldDB" id="A0A8H6ZDL6"/>